<comment type="catalytic activity">
    <reaction evidence="9">
        <text>ATP + H2O = ADP + phosphate + H(+)</text>
        <dbReference type="Rhea" id="RHEA:13065"/>
        <dbReference type="ChEBI" id="CHEBI:15377"/>
        <dbReference type="ChEBI" id="CHEBI:15378"/>
        <dbReference type="ChEBI" id="CHEBI:30616"/>
        <dbReference type="ChEBI" id="CHEBI:43474"/>
        <dbReference type="ChEBI" id="CHEBI:456216"/>
        <dbReference type="EC" id="5.6.2.4"/>
    </reaction>
</comment>
<dbReference type="PANTHER" id="PTHR11070:SF3">
    <property type="entry name" value="DNA 3'-5' HELICASE"/>
    <property type="match status" value="1"/>
</dbReference>
<dbReference type="Pfam" id="PF13361">
    <property type="entry name" value="UvrD_C"/>
    <property type="match status" value="1"/>
</dbReference>
<keyword evidence="4 10" id="KW-0347">Helicase</keyword>
<protein>
    <recommendedName>
        <fullName evidence="8">DNA 3'-5' helicase</fullName>
        <ecNumber evidence="8">5.6.2.4</ecNumber>
    </recommendedName>
</protein>
<reference evidence="13" key="1">
    <citation type="submission" date="2022-09" db="EMBL/GenBank/DDBJ databases">
        <title>Actin cytoskeleton and complex cell architecture in an #Asgard archaeon.</title>
        <authorList>
            <person name="Ponce Toledo R.I."/>
            <person name="Schleper C."/>
            <person name="Rodrigues Oliveira T."/>
            <person name="Wollweber F."/>
            <person name="Xu J."/>
            <person name="Rittmann S."/>
            <person name="Klingl A."/>
            <person name="Pilhofer M."/>
        </authorList>
    </citation>
    <scope>NUCLEOTIDE SEQUENCE</scope>
    <source>
        <strain evidence="13">B-35</strain>
    </source>
</reference>
<feature type="domain" description="UvrD-like helicase ATP-binding" evidence="11">
    <location>
        <begin position="21"/>
        <end position="306"/>
    </location>
</feature>
<accession>A0ABY6HS46</accession>
<dbReference type="CDD" id="cd17932">
    <property type="entry name" value="DEXQc_UvrD"/>
    <property type="match status" value="1"/>
</dbReference>
<evidence type="ECO:0000256" key="4">
    <source>
        <dbReference type="ARBA" id="ARBA00022806"/>
    </source>
</evidence>
<dbReference type="InterPro" id="IPR013986">
    <property type="entry name" value="DExx_box_DNA_helicase_dom_sf"/>
</dbReference>
<dbReference type="GO" id="GO:0003678">
    <property type="term" value="F:DNA helicase activity"/>
    <property type="evidence" value="ECO:0007669"/>
    <property type="project" value="UniProtKB-EC"/>
</dbReference>
<gene>
    <name evidence="13" type="ORF">NEF87_002614</name>
</gene>
<keyword evidence="14" id="KW-1185">Reference proteome</keyword>
<keyword evidence="2 10" id="KW-0547">Nucleotide-binding</keyword>
<dbReference type="EMBL" id="CP104013">
    <property type="protein sequence ID" value="UYP46329.1"/>
    <property type="molecule type" value="Genomic_DNA"/>
</dbReference>
<evidence type="ECO:0000256" key="9">
    <source>
        <dbReference type="ARBA" id="ARBA00048988"/>
    </source>
</evidence>
<evidence type="ECO:0000256" key="3">
    <source>
        <dbReference type="ARBA" id="ARBA00022801"/>
    </source>
</evidence>
<evidence type="ECO:0000256" key="8">
    <source>
        <dbReference type="ARBA" id="ARBA00034808"/>
    </source>
</evidence>
<dbReference type="InterPro" id="IPR000212">
    <property type="entry name" value="DNA_helicase_UvrD/REP"/>
</dbReference>
<evidence type="ECO:0000256" key="7">
    <source>
        <dbReference type="ARBA" id="ARBA00034617"/>
    </source>
</evidence>
<dbReference type="EC" id="5.6.2.4" evidence="8"/>
<comment type="similarity">
    <text evidence="1">Belongs to the helicase family. UvrD subfamily.</text>
</comment>
<evidence type="ECO:0000259" key="11">
    <source>
        <dbReference type="PROSITE" id="PS51198"/>
    </source>
</evidence>
<sequence>MGKKKIVLRKKENKIPERYKKELNEEQYKVVTHENGPALVIAGAGSGKTRALTYRVALLIEKNEDPASIVLVTFTKKAAKEMTSRVESLVGSKARGINAGTFHHLANRTLRKYAQTIGFSNNFTILDKTDQITLMKLILAQFPKSESEKRTRFPKAQQLLEIQSKRIDLTITLKHVIKEYFPQYADLTDPIRKILDRFVSRKKETNLMDFDDLMVYFLVFLEKDEASKSFKKRISHVLVDEYQDVNSIQARIVDKLAEYAHSLIVVGDDAQAIYKFRGGDFTHMLNFPNNHPTALQYKLETNYRSNPEILSLANISIGHNQNQFKKNLKTSRPSDEKPMMVPCADLEQEAELICQQILEYRDQGIPLNEQAILFRSTYNSLNIEQKLVQENIPYEMRAGMRFFERAHIKDLLAFLSVIVNPADQVQWMRILSLHEKISSVSAQKILNIFSPNSNQLEQFCFYDLVSKLKGKRIQKIGIHSLIKLQNFYKKLIMDIPKRCLLPTEQFASIPQIIAKIIKYLTPIIKENYKKNFEDRLRDLEELMGFASKYSDITSLLGDILTQFDIQGETIKEGDIVEEEKPLILSTIHSSKGLEWKIVYMINLAEGRMPSSRAIGNSQSMEEERRLFYVGCTRAKDVLMLTYPRFLPYRSFDSISGPSRFLTEIQSAEVFDEIELEEE</sequence>
<evidence type="ECO:0000256" key="1">
    <source>
        <dbReference type="ARBA" id="ARBA00009922"/>
    </source>
</evidence>
<evidence type="ECO:0000256" key="6">
    <source>
        <dbReference type="ARBA" id="ARBA00023235"/>
    </source>
</evidence>
<proteinExistence type="inferred from homology"/>
<organism evidence="13 14">
    <name type="scientific">Candidatus Lokiarchaeum ossiferum</name>
    <dbReference type="NCBI Taxonomy" id="2951803"/>
    <lineage>
        <taxon>Archaea</taxon>
        <taxon>Promethearchaeati</taxon>
        <taxon>Promethearchaeota</taxon>
        <taxon>Promethearchaeia</taxon>
        <taxon>Promethearchaeales</taxon>
        <taxon>Promethearchaeaceae</taxon>
        <taxon>Candidatus Lokiarchaeum</taxon>
    </lineage>
</organism>
<keyword evidence="5 10" id="KW-0067">ATP-binding</keyword>
<dbReference type="Pfam" id="PF00580">
    <property type="entry name" value="UvrD-helicase"/>
    <property type="match status" value="1"/>
</dbReference>
<keyword evidence="3 10" id="KW-0378">Hydrolase</keyword>
<dbReference type="InterPro" id="IPR027417">
    <property type="entry name" value="P-loop_NTPase"/>
</dbReference>
<dbReference type="Gene3D" id="3.40.50.300">
    <property type="entry name" value="P-loop containing nucleotide triphosphate hydrolases"/>
    <property type="match status" value="2"/>
</dbReference>
<dbReference type="PROSITE" id="PS51198">
    <property type="entry name" value="UVRD_HELICASE_ATP_BIND"/>
    <property type="match status" value="1"/>
</dbReference>
<feature type="domain" description="UvrD-like helicase C-terminal" evidence="12">
    <location>
        <begin position="307"/>
        <end position="592"/>
    </location>
</feature>
<dbReference type="Gene3D" id="1.10.10.160">
    <property type="match status" value="1"/>
</dbReference>
<dbReference type="PROSITE" id="PS51217">
    <property type="entry name" value="UVRD_HELICASE_CTER"/>
    <property type="match status" value="1"/>
</dbReference>
<dbReference type="InterPro" id="IPR014016">
    <property type="entry name" value="UvrD-like_ATP-bd"/>
</dbReference>
<dbReference type="Proteomes" id="UP001208689">
    <property type="component" value="Chromosome"/>
</dbReference>
<evidence type="ECO:0000256" key="10">
    <source>
        <dbReference type="PROSITE-ProRule" id="PRU00560"/>
    </source>
</evidence>
<dbReference type="Gene3D" id="1.10.486.10">
    <property type="entry name" value="PCRA, domain 4"/>
    <property type="match status" value="1"/>
</dbReference>
<comment type="catalytic activity">
    <reaction evidence="7">
        <text>Couples ATP hydrolysis with the unwinding of duplex DNA by translocating in the 3'-5' direction.</text>
        <dbReference type="EC" id="5.6.2.4"/>
    </reaction>
</comment>
<keyword evidence="6" id="KW-0413">Isomerase</keyword>
<feature type="binding site" evidence="10">
    <location>
        <begin position="42"/>
        <end position="49"/>
    </location>
    <ligand>
        <name>ATP</name>
        <dbReference type="ChEBI" id="CHEBI:30616"/>
    </ligand>
</feature>
<evidence type="ECO:0000259" key="12">
    <source>
        <dbReference type="PROSITE" id="PS51217"/>
    </source>
</evidence>
<name>A0ABY6HS46_9ARCH</name>
<dbReference type="SUPFAM" id="SSF52540">
    <property type="entry name" value="P-loop containing nucleoside triphosphate hydrolases"/>
    <property type="match status" value="1"/>
</dbReference>
<dbReference type="PANTHER" id="PTHR11070">
    <property type="entry name" value="UVRD / RECB / PCRA DNA HELICASE FAMILY MEMBER"/>
    <property type="match status" value="1"/>
</dbReference>
<evidence type="ECO:0000313" key="13">
    <source>
        <dbReference type="EMBL" id="UYP46329.1"/>
    </source>
</evidence>
<dbReference type="InterPro" id="IPR014017">
    <property type="entry name" value="DNA_helicase_UvrD-like_C"/>
</dbReference>
<evidence type="ECO:0000256" key="5">
    <source>
        <dbReference type="ARBA" id="ARBA00022840"/>
    </source>
</evidence>
<evidence type="ECO:0000256" key="2">
    <source>
        <dbReference type="ARBA" id="ARBA00022741"/>
    </source>
</evidence>
<evidence type="ECO:0000313" key="14">
    <source>
        <dbReference type="Proteomes" id="UP001208689"/>
    </source>
</evidence>
<dbReference type="GO" id="GO:0016787">
    <property type="term" value="F:hydrolase activity"/>
    <property type="evidence" value="ECO:0007669"/>
    <property type="project" value="UniProtKB-KW"/>
</dbReference>